<proteinExistence type="predicted"/>
<name>A0ABT8KQX2_9BACT</name>
<dbReference type="EMBL" id="JAUJEA010000006">
    <property type="protein sequence ID" value="MDN5203151.1"/>
    <property type="molecule type" value="Genomic_DNA"/>
</dbReference>
<keyword evidence="2" id="KW-1185">Reference proteome</keyword>
<sequence length="125" mass="14411">MKKIFNSILPALIFVFLFSCNDDDEQKPIALINVENLSQHDLEDLTINISGLERSYGTLTSGQASDFKVFELSYVADFVKFNLDGQEIVLMPKNWLILWKELEPGKKYTYSIDLDEDIPFIIRSE</sequence>
<evidence type="ECO:0000313" key="2">
    <source>
        <dbReference type="Proteomes" id="UP001172082"/>
    </source>
</evidence>
<protein>
    <submittedName>
        <fullName evidence="1">Uncharacterized protein</fullName>
    </submittedName>
</protein>
<comment type="caution">
    <text evidence="1">The sequence shown here is derived from an EMBL/GenBank/DDBJ whole genome shotgun (WGS) entry which is preliminary data.</text>
</comment>
<organism evidence="1 2">
    <name type="scientific">Splendidivirga corallicola</name>
    <dbReference type="NCBI Taxonomy" id="3051826"/>
    <lineage>
        <taxon>Bacteria</taxon>
        <taxon>Pseudomonadati</taxon>
        <taxon>Bacteroidota</taxon>
        <taxon>Cytophagia</taxon>
        <taxon>Cytophagales</taxon>
        <taxon>Splendidivirgaceae</taxon>
        <taxon>Splendidivirga</taxon>
    </lineage>
</organism>
<dbReference type="Proteomes" id="UP001172082">
    <property type="component" value="Unassembled WGS sequence"/>
</dbReference>
<gene>
    <name evidence="1" type="ORF">QQ008_17305</name>
</gene>
<evidence type="ECO:0000313" key="1">
    <source>
        <dbReference type="EMBL" id="MDN5203151.1"/>
    </source>
</evidence>
<dbReference type="RefSeq" id="WP_346753173.1">
    <property type="nucleotide sequence ID" value="NZ_JAUJEA010000006.1"/>
</dbReference>
<accession>A0ABT8KQX2</accession>
<dbReference type="PROSITE" id="PS51257">
    <property type="entry name" value="PROKAR_LIPOPROTEIN"/>
    <property type="match status" value="1"/>
</dbReference>
<reference evidence="1" key="1">
    <citation type="submission" date="2023-06" db="EMBL/GenBank/DDBJ databases">
        <title>Genomic of Parafulvivirga corallium.</title>
        <authorList>
            <person name="Wang G."/>
        </authorList>
    </citation>
    <scope>NUCLEOTIDE SEQUENCE</scope>
    <source>
        <strain evidence="1">BMA10</strain>
    </source>
</reference>